<dbReference type="EMBL" id="CP113517">
    <property type="protein sequence ID" value="WAR46664.1"/>
    <property type="molecule type" value="Genomic_DNA"/>
</dbReference>
<proteinExistence type="predicted"/>
<protein>
    <recommendedName>
        <fullName evidence="4">DUF4136 domain-containing protein</fullName>
    </recommendedName>
</protein>
<dbReference type="RefSeq" id="WP_255187577.1">
    <property type="nucleotide sequence ID" value="NZ_CP113517.1"/>
</dbReference>
<evidence type="ECO:0008006" key="4">
    <source>
        <dbReference type="Google" id="ProtNLM"/>
    </source>
</evidence>
<name>A0ABY7GQ79_9GAMM</name>
<evidence type="ECO:0000313" key="2">
    <source>
        <dbReference type="EMBL" id="WAR46664.1"/>
    </source>
</evidence>
<organism evidence="2 3">
    <name type="scientific">Methylomonas rapida</name>
    <dbReference type="NCBI Taxonomy" id="2963939"/>
    <lineage>
        <taxon>Bacteria</taxon>
        <taxon>Pseudomonadati</taxon>
        <taxon>Pseudomonadota</taxon>
        <taxon>Gammaproteobacteria</taxon>
        <taxon>Methylococcales</taxon>
        <taxon>Methylococcaceae</taxon>
        <taxon>Methylomonas</taxon>
    </lineage>
</organism>
<reference evidence="2" key="1">
    <citation type="submission" date="2022-11" db="EMBL/GenBank/DDBJ databases">
        <title>Methylomonas rapida sp. nov., Carotenoid-Producing Obligate Methanotrophs with High Growth Characteristics and Biotechnological Potential.</title>
        <authorList>
            <person name="Tikhonova E.N."/>
            <person name="Suleimanov R.Z."/>
            <person name="Miroshnikov K."/>
            <person name="Oshkin I.Y."/>
            <person name="Belova S.E."/>
            <person name="Danilova O.V."/>
            <person name="Ashikhmin A."/>
            <person name="Konopkin A."/>
            <person name="But S.Y."/>
            <person name="Khmelenina V.N."/>
            <person name="Kuznetsov N."/>
            <person name="Pimenov N.V."/>
            <person name="Dedysh S.N."/>
        </authorList>
    </citation>
    <scope>NUCLEOTIDE SEQUENCE</scope>
    <source>
        <strain evidence="2">MP1</strain>
    </source>
</reference>
<gene>
    <name evidence="2" type="ORF">NM686_009150</name>
</gene>
<keyword evidence="3" id="KW-1185">Reference proteome</keyword>
<dbReference type="Proteomes" id="UP001162780">
    <property type="component" value="Chromosome"/>
</dbReference>
<evidence type="ECO:0000313" key="3">
    <source>
        <dbReference type="Proteomes" id="UP001162780"/>
    </source>
</evidence>
<feature type="signal peptide" evidence="1">
    <location>
        <begin position="1"/>
        <end position="25"/>
    </location>
</feature>
<sequence length="245" mass="28327">MNKTISRIKILTLGMVVSFMLTACATSPQTMQVRSDVDALATVDALTKRRFAILPGNKDIREQDLQFIEFKTYVEKALIKRGFVKVDNLQDGDVVLFLNYGVGEPQSHQYSYDVPVWYDMGFYPYYRRYRFYSGMSGYYYTQRIESYMVYKRYLNLEAYDMAAYLQQQAPKQLWRINVQSQGRSNDLRLTLPYMVAAMQPYLGTNTQHMVSVVVDEFDPVLKDLMFAYPGGISPVVLPKAEPPPK</sequence>
<keyword evidence="1" id="KW-0732">Signal</keyword>
<feature type="chain" id="PRO_5045111425" description="DUF4136 domain-containing protein" evidence="1">
    <location>
        <begin position="26"/>
        <end position="245"/>
    </location>
</feature>
<dbReference type="PROSITE" id="PS51257">
    <property type="entry name" value="PROKAR_LIPOPROTEIN"/>
    <property type="match status" value="1"/>
</dbReference>
<accession>A0ABY7GQ79</accession>
<dbReference type="Gene3D" id="3.30.160.670">
    <property type="match status" value="1"/>
</dbReference>
<evidence type="ECO:0000256" key="1">
    <source>
        <dbReference type="SAM" id="SignalP"/>
    </source>
</evidence>